<evidence type="ECO:0000256" key="1">
    <source>
        <dbReference type="SAM" id="Phobius"/>
    </source>
</evidence>
<dbReference type="Proteomes" id="UP001054252">
    <property type="component" value="Unassembled WGS sequence"/>
</dbReference>
<keyword evidence="1" id="KW-1133">Transmembrane helix</keyword>
<keyword evidence="3" id="KW-1185">Reference proteome</keyword>
<gene>
    <name evidence="2" type="ORF">SLEP1_g39540</name>
</gene>
<proteinExistence type="predicted"/>
<feature type="transmembrane region" description="Helical" evidence="1">
    <location>
        <begin position="163"/>
        <end position="184"/>
    </location>
</feature>
<organism evidence="2 3">
    <name type="scientific">Rubroshorea leprosula</name>
    <dbReference type="NCBI Taxonomy" id="152421"/>
    <lineage>
        <taxon>Eukaryota</taxon>
        <taxon>Viridiplantae</taxon>
        <taxon>Streptophyta</taxon>
        <taxon>Embryophyta</taxon>
        <taxon>Tracheophyta</taxon>
        <taxon>Spermatophyta</taxon>
        <taxon>Magnoliopsida</taxon>
        <taxon>eudicotyledons</taxon>
        <taxon>Gunneridae</taxon>
        <taxon>Pentapetalae</taxon>
        <taxon>rosids</taxon>
        <taxon>malvids</taxon>
        <taxon>Malvales</taxon>
        <taxon>Dipterocarpaceae</taxon>
        <taxon>Rubroshorea</taxon>
    </lineage>
</organism>
<dbReference type="EMBL" id="BPVZ01000088">
    <property type="protein sequence ID" value="GKV30761.1"/>
    <property type="molecule type" value="Genomic_DNA"/>
</dbReference>
<evidence type="ECO:0000313" key="3">
    <source>
        <dbReference type="Proteomes" id="UP001054252"/>
    </source>
</evidence>
<protein>
    <submittedName>
        <fullName evidence="2">Uncharacterized protein</fullName>
    </submittedName>
</protein>
<accession>A0AAV5L1B8</accession>
<sequence>MKASRTFFLPYTRTSLALPRSLHLCIPCLPRASPALHPWLLRPALLCTLPSACRAFCAQDPVPSTPRSHAIIPLLPAIMLLHPPAVAPNQPLPPAPLYCCTEPAPPALCAQSRAPASCTLQPYRKNSQHKTKLASLVIDGARLFLFYFILLFGYIYIAKSKVQGGRLLILGLVFRSSPFWFFFVDSRV</sequence>
<comment type="caution">
    <text evidence="2">The sequence shown here is derived from an EMBL/GenBank/DDBJ whole genome shotgun (WGS) entry which is preliminary data.</text>
</comment>
<evidence type="ECO:0000313" key="2">
    <source>
        <dbReference type="EMBL" id="GKV30761.1"/>
    </source>
</evidence>
<name>A0AAV5L1B8_9ROSI</name>
<keyword evidence="1" id="KW-0472">Membrane</keyword>
<feature type="transmembrane region" description="Helical" evidence="1">
    <location>
        <begin position="133"/>
        <end position="157"/>
    </location>
</feature>
<reference evidence="2 3" key="1">
    <citation type="journal article" date="2021" name="Commun. Biol.">
        <title>The genome of Shorea leprosula (Dipterocarpaceae) highlights the ecological relevance of drought in aseasonal tropical rainforests.</title>
        <authorList>
            <person name="Ng K.K.S."/>
            <person name="Kobayashi M.J."/>
            <person name="Fawcett J.A."/>
            <person name="Hatakeyama M."/>
            <person name="Paape T."/>
            <person name="Ng C.H."/>
            <person name="Ang C.C."/>
            <person name="Tnah L.H."/>
            <person name="Lee C.T."/>
            <person name="Nishiyama T."/>
            <person name="Sese J."/>
            <person name="O'Brien M.J."/>
            <person name="Copetti D."/>
            <person name="Mohd Noor M.I."/>
            <person name="Ong R.C."/>
            <person name="Putra M."/>
            <person name="Sireger I.Z."/>
            <person name="Indrioko S."/>
            <person name="Kosugi Y."/>
            <person name="Izuno A."/>
            <person name="Isagi Y."/>
            <person name="Lee S.L."/>
            <person name="Shimizu K.K."/>
        </authorList>
    </citation>
    <scope>NUCLEOTIDE SEQUENCE [LARGE SCALE GENOMIC DNA]</scope>
    <source>
        <strain evidence="2">214</strain>
    </source>
</reference>
<keyword evidence="1" id="KW-0812">Transmembrane</keyword>
<dbReference type="AlphaFoldDB" id="A0AAV5L1B8"/>